<feature type="domain" description="Flavodoxin-like fold" evidence="3">
    <location>
        <begin position="1"/>
        <end position="176"/>
    </location>
</feature>
<gene>
    <name evidence="4" type="ORF">L3081_03760</name>
</gene>
<organism evidence="4 5">
    <name type="scientific">Colwellia maritima</name>
    <dbReference type="NCBI Taxonomy" id="2912588"/>
    <lineage>
        <taxon>Bacteria</taxon>
        <taxon>Pseudomonadati</taxon>
        <taxon>Pseudomonadota</taxon>
        <taxon>Gammaproteobacteria</taxon>
        <taxon>Alteromonadales</taxon>
        <taxon>Colwelliaceae</taxon>
        <taxon>Colwellia</taxon>
    </lineage>
</organism>
<accession>A0ABS9WXK9</accession>
<dbReference type="PANTHER" id="PTHR10204:SF34">
    <property type="entry name" value="NAD(P)H DEHYDROGENASE [QUINONE] 1 ISOFORM 1"/>
    <property type="match status" value="1"/>
</dbReference>
<dbReference type="InterPro" id="IPR051545">
    <property type="entry name" value="NAD(P)H_dehydrogenase_qn"/>
</dbReference>
<proteinExistence type="inferred from homology"/>
<dbReference type="Pfam" id="PF02525">
    <property type="entry name" value="Flavodoxin_2"/>
    <property type="match status" value="1"/>
</dbReference>
<dbReference type="SUPFAM" id="SSF52218">
    <property type="entry name" value="Flavoproteins"/>
    <property type="match status" value="1"/>
</dbReference>
<evidence type="ECO:0000259" key="3">
    <source>
        <dbReference type="Pfam" id="PF02525"/>
    </source>
</evidence>
<dbReference type="InterPro" id="IPR003680">
    <property type="entry name" value="Flavodoxin_fold"/>
</dbReference>
<evidence type="ECO:0000313" key="4">
    <source>
        <dbReference type="EMBL" id="MCI2282683.1"/>
    </source>
</evidence>
<keyword evidence="2" id="KW-0560">Oxidoreductase</keyword>
<name>A0ABS9WXK9_9GAMM</name>
<dbReference type="PANTHER" id="PTHR10204">
    <property type="entry name" value="NAD P H OXIDOREDUCTASE-RELATED"/>
    <property type="match status" value="1"/>
</dbReference>
<dbReference type="Gene3D" id="3.40.50.360">
    <property type="match status" value="1"/>
</dbReference>
<comment type="similarity">
    <text evidence="1">Belongs to the NAD(P)H dehydrogenase (quinone) family.</text>
</comment>
<dbReference type="Proteomes" id="UP001139646">
    <property type="component" value="Unassembled WGS sequence"/>
</dbReference>
<evidence type="ECO:0000256" key="2">
    <source>
        <dbReference type="ARBA" id="ARBA00023002"/>
    </source>
</evidence>
<dbReference type="InterPro" id="IPR029039">
    <property type="entry name" value="Flavoprotein-like_sf"/>
</dbReference>
<keyword evidence="5" id="KW-1185">Reference proteome</keyword>
<protein>
    <submittedName>
        <fullName evidence="4">NAD(P)H-dependent oxidoreductase</fullName>
    </submittedName>
</protein>
<evidence type="ECO:0000256" key="1">
    <source>
        <dbReference type="ARBA" id="ARBA00006252"/>
    </source>
</evidence>
<reference evidence="4" key="1">
    <citation type="submission" date="2022-01" db="EMBL/GenBank/DDBJ databases">
        <title>Colwellia maritima, isolated from seawater.</title>
        <authorList>
            <person name="Kristyanto S."/>
            <person name="Jung J."/>
            <person name="Jeon C.O."/>
        </authorList>
    </citation>
    <scope>NUCLEOTIDE SEQUENCE</scope>
    <source>
        <strain evidence="4">MSW7</strain>
    </source>
</reference>
<comment type="caution">
    <text evidence="4">The sequence shown here is derived from an EMBL/GenBank/DDBJ whole genome shotgun (WGS) entry which is preliminary data.</text>
</comment>
<evidence type="ECO:0000313" key="5">
    <source>
        <dbReference type="Proteomes" id="UP001139646"/>
    </source>
</evidence>
<dbReference type="EMBL" id="JAKKSL010000001">
    <property type="protein sequence ID" value="MCI2282683.1"/>
    <property type="molecule type" value="Genomic_DNA"/>
</dbReference>
<dbReference type="RefSeq" id="WP_242283607.1">
    <property type="nucleotide sequence ID" value="NZ_JAKKSL010000001.1"/>
</dbReference>
<sequence>MKHLIIFAHPNNKSLNANIKKNLYQHLLRQGHEVEIRDLYKLAFNPVLSLADMEGQRQGQVANDVAIEQKYITWSECITFIYPIWWTGLPAILKGYIDRVFSYGFAYCYQEGVQKGLLSGKDTIIINTHGKSQAEYESMGMDNALALTSDKGIYSYCGLNIKQHYYFDNSDKANAETIQLWNKIIAKDLPC</sequence>